<evidence type="ECO:0000313" key="1">
    <source>
        <dbReference type="EMBL" id="PLZ89754.1"/>
    </source>
</evidence>
<evidence type="ECO:0000313" key="2">
    <source>
        <dbReference type="Proteomes" id="UP000235036"/>
    </source>
</evidence>
<dbReference type="AlphaFoldDB" id="A0A2N6K324"/>
<protein>
    <submittedName>
        <fullName evidence="1">Uncharacterized protein</fullName>
    </submittedName>
</protein>
<sequence>MLPSVKALLVSIVDYAGLFPPAKLSMQEVMMNYANYQLTSYSWMLNCFVLPVFRWNEFAAFVPTLDLKQRSLSLIISKDWETEIEIVRSLISNNNITVTALEFPPLPPTEIQRILPHLPAKVDAFFEIPLSGDFKPYLTVLQHSGAAAKIRTGGITVDAFPSSTELCQCILSFAEAKVPFKATAGLHHPLPGKHRVTYEPNSPSTVMYGFLNLAVLAALLYWQKITLQEAVEVLQNSNSNSFQFTTDVITWRGYHLNIAEIEQARQKFFRSFGSCSFQEPVDDLKELKLV</sequence>
<gene>
    <name evidence="1" type="ORF">CEN44_12320</name>
</gene>
<keyword evidence="2" id="KW-1185">Reference proteome</keyword>
<organism evidence="1 2">
    <name type="scientific">Fischerella muscicola CCMEE 5323</name>
    <dbReference type="NCBI Taxonomy" id="2019572"/>
    <lineage>
        <taxon>Bacteria</taxon>
        <taxon>Bacillati</taxon>
        <taxon>Cyanobacteriota</taxon>
        <taxon>Cyanophyceae</taxon>
        <taxon>Nostocales</taxon>
        <taxon>Hapalosiphonaceae</taxon>
        <taxon>Fischerella</taxon>
    </lineage>
</organism>
<reference evidence="1 2" key="1">
    <citation type="submission" date="2017-08" db="EMBL/GenBank/DDBJ databases">
        <title>Genomes of Fischerella (Mastigocladus) sp. strains.</title>
        <authorList>
            <person name="Miller S.R."/>
        </authorList>
    </citation>
    <scope>NUCLEOTIDE SEQUENCE [LARGE SCALE GENOMIC DNA]</scope>
    <source>
        <strain evidence="1 2">CCMEE 5323</strain>
    </source>
</reference>
<name>A0A2N6K324_FISMU</name>
<dbReference type="Proteomes" id="UP000235036">
    <property type="component" value="Unassembled WGS sequence"/>
</dbReference>
<accession>A0A2N6K324</accession>
<dbReference type="RefSeq" id="WP_016867739.1">
    <property type="nucleotide sequence ID" value="NZ_CAWNVR010000363.1"/>
</dbReference>
<comment type="caution">
    <text evidence="1">The sequence shown here is derived from an EMBL/GenBank/DDBJ whole genome shotgun (WGS) entry which is preliminary data.</text>
</comment>
<proteinExistence type="predicted"/>
<dbReference type="EMBL" id="NRQW01000264">
    <property type="protein sequence ID" value="PLZ89754.1"/>
    <property type="molecule type" value="Genomic_DNA"/>
</dbReference>